<comment type="caution">
    <text evidence="1">The sequence shown here is derived from an EMBL/GenBank/DDBJ whole genome shotgun (WGS) entry which is preliminary data.</text>
</comment>
<gene>
    <name evidence="1" type="ORF">AAES_44217</name>
</gene>
<accession>A0A0Q3Q9K6</accession>
<dbReference type="AlphaFoldDB" id="A0A0Q3Q9K6"/>
<name>A0A0Q3Q9K6_AMAAE</name>
<dbReference type="EMBL" id="LMAW01000925">
    <property type="protein sequence ID" value="KQK84972.1"/>
    <property type="molecule type" value="Genomic_DNA"/>
</dbReference>
<evidence type="ECO:0000313" key="2">
    <source>
        <dbReference type="Proteomes" id="UP000051836"/>
    </source>
</evidence>
<organism evidence="1 2">
    <name type="scientific">Amazona aestiva</name>
    <name type="common">Blue-fronted Amazon parrot</name>
    <dbReference type="NCBI Taxonomy" id="12930"/>
    <lineage>
        <taxon>Eukaryota</taxon>
        <taxon>Metazoa</taxon>
        <taxon>Chordata</taxon>
        <taxon>Craniata</taxon>
        <taxon>Vertebrata</taxon>
        <taxon>Euteleostomi</taxon>
        <taxon>Archelosauria</taxon>
        <taxon>Archosauria</taxon>
        <taxon>Dinosauria</taxon>
        <taxon>Saurischia</taxon>
        <taxon>Theropoda</taxon>
        <taxon>Coelurosauria</taxon>
        <taxon>Aves</taxon>
        <taxon>Neognathae</taxon>
        <taxon>Neoaves</taxon>
        <taxon>Telluraves</taxon>
        <taxon>Australaves</taxon>
        <taxon>Psittaciformes</taxon>
        <taxon>Psittacidae</taxon>
        <taxon>Amazona</taxon>
    </lineage>
</organism>
<keyword evidence="2" id="KW-1185">Reference proteome</keyword>
<proteinExistence type="predicted"/>
<dbReference type="Proteomes" id="UP000051836">
    <property type="component" value="Unassembled WGS sequence"/>
</dbReference>
<reference evidence="1 2" key="1">
    <citation type="submission" date="2015-10" db="EMBL/GenBank/DDBJ databases">
        <authorList>
            <person name="Gilbert D.G."/>
        </authorList>
    </citation>
    <scope>NUCLEOTIDE SEQUENCE [LARGE SCALE GENOMIC DNA]</scope>
    <source>
        <strain evidence="1">FVVF132</strain>
    </source>
</reference>
<protein>
    <submittedName>
        <fullName evidence="1">Uncharacterized protein</fullName>
    </submittedName>
</protein>
<sequence length="228" mass="24863">MKVSITQGFLNCEVDLTTLGHLNSRGSTLQNSSGSNCLVELVLYKSSSAFLSVTQETLAMNFPNHRTVRSSEKPSNYLEPSVVQVTLKGTGIKTSFGVLYDPVARGVIPPLKILAKMFQKHKINTDSKFIALKILMYPRIQMGLSQKVMHSPTALGFSSALSIASKIAASDTGTWLSSRILFGPKIHYAKPGSSGHEQEEALVLGTYESTQTYKDSHLPYLCSPYLSA</sequence>
<evidence type="ECO:0000313" key="1">
    <source>
        <dbReference type="EMBL" id="KQK84972.1"/>
    </source>
</evidence>